<feature type="domain" description="C1q" evidence="1">
    <location>
        <begin position="69"/>
        <end position="157"/>
    </location>
</feature>
<dbReference type="Pfam" id="PF00386">
    <property type="entry name" value="C1q"/>
    <property type="match status" value="1"/>
</dbReference>
<dbReference type="SUPFAM" id="SSF49842">
    <property type="entry name" value="TNF-like"/>
    <property type="match status" value="1"/>
</dbReference>
<dbReference type="AlphaFoldDB" id="A0A8S3U0G7"/>
<evidence type="ECO:0000313" key="2">
    <source>
        <dbReference type="EMBL" id="CAG2234537.1"/>
    </source>
</evidence>
<evidence type="ECO:0000259" key="1">
    <source>
        <dbReference type="Pfam" id="PF00386"/>
    </source>
</evidence>
<organism evidence="2 3">
    <name type="scientific">Mytilus edulis</name>
    <name type="common">Blue mussel</name>
    <dbReference type="NCBI Taxonomy" id="6550"/>
    <lineage>
        <taxon>Eukaryota</taxon>
        <taxon>Metazoa</taxon>
        <taxon>Spiralia</taxon>
        <taxon>Lophotrochozoa</taxon>
        <taxon>Mollusca</taxon>
        <taxon>Bivalvia</taxon>
        <taxon>Autobranchia</taxon>
        <taxon>Pteriomorphia</taxon>
        <taxon>Mytilida</taxon>
        <taxon>Mytiloidea</taxon>
        <taxon>Mytilidae</taxon>
        <taxon>Mytilinae</taxon>
        <taxon>Mytilus</taxon>
    </lineage>
</organism>
<keyword evidence="3" id="KW-1185">Reference proteome</keyword>
<dbReference type="EMBL" id="CAJPWZ010002255">
    <property type="protein sequence ID" value="CAG2234537.1"/>
    <property type="molecule type" value="Genomic_DNA"/>
</dbReference>
<gene>
    <name evidence="2" type="ORF">MEDL_47162</name>
</gene>
<dbReference type="InterPro" id="IPR008983">
    <property type="entry name" value="Tumour_necrosis_fac-like_dom"/>
</dbReference>
<comment type="caution">
    <text evidence="2">The sequence shown here is derived from an EMBL/GenBank/DDBJ whole genome shotgun (WGS) entry which is preliminary data.</text>
</comment>
<accession>A0A8S3U0G7</accession>
<protein>
    <recommendedName>
        <fullName evidence="1">C1q domain-containing protein</fullName>
    </recommendedName>
</protein>
<evidence type="ECO:0000313" key="3">
    <source>
        <dbReference type="Proteomes" id="UP000683360"/>
    </source>
</evidence>
<proteinExistence type="predicted"/>
<dbReference type="Gene3D" id="2.60.120.40">
    <property type="match status" value="1"/>
</dbReference>
<dbReference type="Proteomes" id="UP000683360">
    <property type="component" value="Unassembled WGS sequence"/>
</dbReference>
<reference evidence="2" key="1">
    <citation type="submission" date="2021-03" db="EMBL/GenBank/DDBJ databases">
        <authorList>
            <person name="Bekaert M."/>
        </authorList>
    </citation>
    <scope>NUCLEOTIDE SEQUENCE</scope>
</reference>
<sequence length="175" mass="19602">MTEHARSQDFLALYNMTITSHRSVIEIDKQIGSRIDDLERKINDTLEKNETVALLAYPPFNGNTHINGVVKFSDIAFSVGVNNISAFKISGKFICEKRGVYLVFVSTASSIAEKNIRVVLNGNHISYTLVSNGHWLTGTTAISIQLRIKDKLWIEADNLVVAPRPYTFFSIVKVQ</sequence>
<dbReference type="InterPro" id="IPR001073">
    <property type="entry name" value="C1q_dom"/>
</dbReference>
<name>A0A8S3U0G7_MYTED</name>
<dbReference type="OrthoDB" id="6125078at2759"/>